<proteinExistence type="predicted"/>
<organism evidence="3 4">
    <name type="scientific">Rotaria magnacalcarata</name>
    <dbReference type="NCBI Taxonomy" id="392030"/>
    <lineage>
        <taxon>Eukaryota</taxon>
        <taxon>Metazoa</taxon>
        <taxon>Spiralia</taxon>
        <taxon>Gnathifera</taxon>
        <taxon>Rotifera</taxon>
        <taxon>Eurotatoria</taxon>
        <taxon>Bdelloidea</taxon>
        <taxon>Philodinida</taxon>
        <taxon>Philodinidae</taxon>
        <taxon>Rotaria</taxon>
    </lineage>
</organism>
<feature type="transmembrane region" description="Helical" evidence="1">
    <location>
        <begin position="83"/>
        <end position="101"/>
    </location>
</feature>
<keyword evidence="1" id="KW-0472">Membrane</keyword>
<comment type="caution">
    <text evidence="3">The sequence shown here is derived from an EMBL/GenBank/DDBJ whole genome shotgun (WGS) entry which is preliminary data.</text>
</comment>
<accession>A0A8S3IRI4</accession>
<feature type="transmembrane region" description="Helical" evidence="1">
    <location>
        <begin position="24"/>
        <end position="43"/>
    </location>
</feature>
<protein>
    <submittedName>
        <fullName evidence="3">Uncharacterized protein</fullName>
    </submittedName>
</protein>
<sequence>LVFVFILFSDRDVWCLRFFAQNGVAFFACWAAIRFVLTFNIFLQVHCNLSVVNAGTICLSLAAVFAGGFFLGTNFNATLVERCAYQFSPWVIFIIFFWGVVENNWIPKNITRNNIIAGIELLASLVSAVFALALFTMRHRASKIDPIV</sequence>
<feature type="transmembrane region" description="Helical" evidence="1">
    <location>
        <begin position="49"/>
        <end position="71"/>
    </location>
</feature>
<name>A0A8S3IRI4_9BILA</name>
<keyword evidence="1" id="KW-0812">Transmembrane</keyword>
<feature type="non-terminal residue" evidence="3">
    <location>
        <position position="148"/>
    </location>
</feature>
<dbReference type="PANTHER" id="PTHR33802">
    <property type="entry name" value="SI:CH211-161H7.5-RELATED"/>
    <property type="match status" value="1"/>
</dbReference>
<reference evidence="3" key="1">
    <citation type="submission" date="2021-02" db="EMBL/GenBank/DDBJ databases">
        <authorList>
            <person name="Nowell W R."/>
        </authorList>
    </citation>
    <scope>NUCLEOTIDE SEQUENCE</scope>
</reference>
<evidence type="ECO:0000256" key="1">
    <source>
        <dbReference type="SAM" id="Phobius"/>
    </source>
</evidence>
<gene>
    <name evidence="3" type="ORF">GIL414_LOCUS77662</name>
    <name evidence="2" type="ORF">SMN809_LOCUS76078</name>
</gene>
<keyword evidence="1" id="KW-1133">Transmembrane helix</keyword>
<evidence type="ECO:0000313" key="4">
    <source>
        <dbReference type="Proteomes" id="UP000681720"/>
    </source>
</evidence>
<dbReference type="EMBL" id="CAJOBI010334007">
    <property type="protein sequence ID" value="CAF5202949.1"/>
    <property type="molecule type" value="Genomic_DNA"/>
</dbReference>
<dbReference type="PANTHER" id="PTHR33802:SF1">
    <property type="entry name" value="XK-RELATED PROTEIN"/>
    <property type="match status" value="1"/>
</dbReference>
<dbReference type="AlphaFoldDB" id="A0A8S3IRI4"/>
<evidence type="ECO:0000313" key="2">
    <source>
        <dbReference type="EMBL" id="CAF5202949.1"/>
    </source>
</evidence>
<feature type="transmembrane region" description="Helical" evidence="1">
    <location>
        <begin position="113"/>
        <end position="135"/>
    </location>
</feature>
<dbReference type="Proteomes" id="UP000676336">
    <property type="component" value="Unassembled WGS sequence"/>
</dbReference>
<dbReference type="EMBL" id="CAJOBJ010348146">
    <property type="protein sequence ID" value="CAF5204446.1"/>
    <property type="molecule type" value="Genomic_DNA"/>
</dbReference>
<evidence type="ECO:0000313" key="3">
    <source>
        <dbReference type="EMBL" id="CAF5204446.1"/>
    </source>
</evidence>
<dbReference type="Proteomes" id="UP000681720">
    <property type="component" value="Unassembled WGS sequence"/>
</dbReference>